<proteinExistence type="predicted"/>
<organism evidence="4 5">
    <name type="scientific">Amantichitinum ursilacus</name>
    <dbReference type="NCBI Taxonomy" id="857265"/>
    <lineage>
        <taxon>Bacteria</taxon>
        <taxon>Pseudomonadati</taxon>
        <taxon>Pseudomonadota</taxon>
        <taxon>Betaproteobacteria</taxon>
        <taxon>Neisseriales</taxon>
        <taxon>Chitinibacteraceae</taxon>
        <taxon>Amantichitinum</taxon>
    </lineage>
</organism>
<dbReference type="STRING" id="857265.WG78_07240"/>
<dbReference type="PANTHER" id="PTHR35936">
    <property type="entry name" value="MEMBRANE-BOUND LYTIC MUREIN TRANSGLYCOSYLASE F"/>
    <property type="match status" value="1"/>
</dbReference>
<feature type="chain" id="PRO_5005863065" evidence="2">
    <location>
        <begin position="26"/>
        <end position="257"/>
    </location>
</feature>
<dbReference type="Pfam" id="PF00497">
    <property type="entry name" value="SBP_bac_3"/>
    <property type="match status" value="1"/>
</dbReference>
<evidence type="ECO:0000256" key="1">
    <source>
        <dbReference type="ARBA" id="ARBA00022729"/>
    </source>
</evidence>
<dbReference type="SUPFAM" id="SSF53850">
    <property type="entry name" value="Periplasmic binding protein-like II"/>
    <property type="match status" value="1"/>
</dbReference>
<keyword evidence="1 2" id="KW-0732">Signal</keyword>
<dbReference type="Proteomes" id="UP000037939">
    <property type="component" value="Unassembled WGS sequence"/>
</dbReference>
<gene>
    <name evidence="4" type="ORF">WG78_07240</name>
</gene>
<keyword evidence="5" id="KW-1185">Reference proteome</keyword>
<evidence type="ECO:0000259" key="3">
    <source>
        <dbReference type="Pfam" id="PF00497"/>
    </source>
</evidence>
<evidence type="ECO:0000313" key="4">
    <source>
        <dbReference type="EMBL" id="KPC53898.1"/>
    </source>
</evidence>
<dbReference type="PANTHER" id="PTHR35936:SF6">
    <property type="entry name" value="AMINO ACID ABC TRANSPORTER SUBSTRATE-BINDING PAAT FAMILY PROTEIN"/>
    <property type="match status" value="1"/>
</dbReference>
<dbReference type="EMBL" id="LAQT01000004">
    <property type="protein sequence ID" value="KPC53898.1"/>
    <property type="molecule type" value="Genomic_DNA"/>
</dbReference>
<sequence>MRKARGWLLNLVLTALMLVHSAAGAATHSAPNQVLIGAEDDWYPYSGRIDGVARGMAEDIVQAAFAAVGVQAQFVSLPYARCIRMVRAGELVGCFDTSRTALNEADYLWPQHPLFNSRALIFARASRTTVRHDLGVADLIGKRVAITNGYEYGTEFDSNQDIRKEVTSQSIMGLRMLLLGRVDYALAFEKVAQSLLRTNPEELGGKVEPVGLAAETSLYCVFSRSHPDSVFFLQKFNDGMSRIIASGEYKTIEARWK</sequence>
<dbReference type="RefSeq" id="WP_053937130.1">
    <property type="nucleotide sequence ID" value="NZ_LAQT01000004.1"/>
</dbReference>
<evidence type="ECO:0000256" key="2">
    <source>
        <dbReference type="SAM" id="SignalP"/>
    </source>
</evidence>
<evidence type="ECO:0000313" key="5">
    <source>
        <dbReference type="Proteomes" id="UP000037939"/>
    </source>
</evidence>
<protein>
    <submittedName>
        <fullName evidence="4">Bacterial extracellular solute-binding protein, family 3</fullName>
    </submittedName>
</protein>
<accession>A0A0N0XK54</accession>
<name>A0A0N0XK54_9NEIS</name>
<feature type="signal peptide" evidence="2">
    <location>
        <begin position="1"/>
        <end position="25"/>
    </location>
</feature>
<feature type="domain" description="Solute-binding protein family 3/N-terminal" evidence="3">
    <location>
        <begin position="36"/>
        <end position="256"/>
    </location>
</feature>
<reference evidence="4 5" key="1">
    <citation type="submission" date="2015-07" db="EMBL/GenBank/DDBJ databases">
        <title>Draft genome sequence of the Amantichitinum ursilacus IGB-41, a new chitin-degrading bacterium.</title>
        <authorList>
            <person name="Kirstahler P."/>
            <person name="Guenther M."/>
            <person name="Grumaz C."/>
            <person name="Rupp S."/>
            <person name="Zibek S."/>
            <person name="Sohn K."/>
        </authorList>
    </citation>
    <scope>NUCLEOTIDE SEQUENCE [LARGE SCALE GENOMIC DNA]</scope>
    <source>
        <strain evidence="4 5">IGB-41</strain>
    </source>
</reference>
<dbReference type="Gene3D" id="3.40.190.10">
    <property type="entry name" value="Periplasmic binding protein-like II"/>
    <property type="match status" value="2"/>
</dbReference>
<comment type="caution">
    <text evidence="4">The sequence shown here is derived from an EMBL/GenBank/DDBJ whole genome shotgun (WGS) entry which is preliminary data.</text>
</comment>
<dbReference type="InterPro" id="IPR001638">
    <property type="entry name" value="Solute-binding_3/MltF_N"/>
</dbReference>
<dbReference type="AlphaFoldDB" id="A0A0N0XK54"/>
<dbReference type="OrthoDB" id="245568at2"/>